<feature type="compositionally biased region" description="Acidic residues" evidence="4">
    <location>
        <begin position="290"/>
        <end position="300"/>
    </location>
</feature>
<feature type="region of interest" description="Disordered" evidence="4">
    <location>
        <begin position="1"/>
        <end position="202"/>
    </location>
</feature>
<evidence type="ECO:0000313" key="6">
    <source>
        <dbReference type="EMBL" id="RIA97303.1"/>
    </source>
</evidence>
<keyword evidence="7" id="KW-1185">Reference proteome</keyword>
<feature type="compositionally biased region" description="Polar residues" evidence="4">
    <location>
        <begin position="21"/>
        <end position="39"/>
    </location>
</feature>
<organism evidence="6 7">
    <name type="scientific">Glomus cerebriforme</name>
    <dbReference type="NCBI Taxonomy" id="658196"/>
    <lineage>
        <taxon>Eukaryota</taxon>
        <taxon>Fungi</taxon>
        <taxon>Fungi incertae sedis</taxon>
        <taxon>Mucoromycota</taxon>
        <taxon>Glomeromycotina</taxon>
        <taxon>Glomeromycetes</taxon>
        <taxon>Glomerales</taxon>
        <taxon>Glomeraceae</taxon>
        <taxon>Glomus</taxon>
    </lineage>
</organism>
<feature type="compositionally biased region" description="Acidic residues" evidence="4">
    <location>
        <begin position="531"/>
        <end position="549"/>
    </location>
</feature>
<dbReference type="InterPro" id="IPR035983">
    <property type="entry name" value="Hect_E3_ubiquitin_ligase"/>
</dbReference>
<feature type="domain" description="HECT" evidence="5">
    <location>
        <begin position="884"/>
        <end position="1245"/>
    </location>
</feature>
<feature type="compositionally biased region" description="Acidic residues" evidence="4">
    <location>
        <begin position="558"/>
        <end position="579"/>
    </location>
</feature>
<evidence type="ECO:0000259" key="5">
    <source>
        <dbReference type="PROSITE" id="PS50237"/>
    </source>
</evidence>
<dbReference type="Proteomes" id="UP000265703">
    <property type="component" value="Unassembled WGS sequence"/>
</dbReference>
<evidence type="ECO:0000256" key="3">
    <source>
        <dbReference type="PROSITE-ProRule" id="PRU00104"/>
    </source>
</evidence>
<evidence type="ECO:0000256" key="4">
    <source>
        <dbReference type="SAM" id="MobiDB-lite"/>
    </source>
</evidence>
<dbReference type="Gene3D" id="3.30.2410.10">
    <property type="entry name" value="Hect, E3 ligase catalytic domain"/>
    <property type="match status" value="1"/>
</dbReference>
<evidence type="ECO:0000256" key="1">
    <source>
        <dbReference type="ARBA" id="ARBA00022679"/>
    </source>
</evidence>
<evidence type="ECO:0000313" key="7">
    <source>
        <dbReference type="Proteomes" id="UP000265703"/>
    </source>
</evidence>
<dbReference type="PANTHER" id="PTHR45670:SF1">
    <property type="entry name" value="E3 UBIQUITIN-PROTEIN LIGASE HECTD1"/>
    <property type="match status" value="1"/>
</dbReference>
<feature type="compositionally biased region" description="Polar residues" evidence="4">
    <location>
        <begin position="181"/>
        <end position="201"/>
    </location>
</feature>
<feature type="active site" description="Glycyl thioester intermediate" evidence="3">
    <location>
        <position position="1218"/>
    </location>
</feature>
<evidence type="ECO:0000256" key="2">
    <source>
        <dbReference type="ARBA" id="ARBA00022786"/>
    </source>
</evidence>
<feature type="compositionally biased region" description="Polar residues" evidence="4">
    <location>
        <begin position="80"/>
        <end position="92"/>
    </location>
</feature>
<feature type="region of interest" description="Disordered" evidence="4">
    <location>
        <begin position="647"/>
        <end position="668"/>
    </location>
</feature>
<feature type="region of interest" description="Disordered" evidence="4">
    <location>
        <begin position="224"/>
        <end position="253"/>
    </location>
</feature>
<dbReference type="SMART" id="SM00119">
    <property type="entry name" value="HECTc"/>
    <property type="match status" value="1"/>
</dbReference>
<dbReference type="PROSITE" id="PS50237">
    <property type="entry name" value="HECT"/>
    <property type="match status" value="1"/>
</dbReference>
<accession>A0A397TGD0</accession>
<dbReference type="SUPFAM" id="SSF56204">
    <property type="entry name" value="Hect, E3 ligase catalytic domain"/>
    <property type="match status" value="1"/>
</dbReference>
<feature type="compositionally biased region" description="Basic and acidic residues" evidence="4">
    <location>
        <begin position="10"/>
        <end position="20"/>
    </location>
</feature>
<dbReference type="GO" id="GO:0043161">
    <property type="term" value="P:proteasome-mediated ubiquitin-dependent protein catabolic process"/>
    <property type="evidence" value="ECO:0007669"/>
    <property type="project" value="TreeGrafter"/>
</dbReference>
<sequence length="1253" mass="144611">MPPRRGRPPTRRENPARRNNDNSQPSSEANTQNNDQTGQRISGRTRGRPRGRSRTPFRVRSRGNPQSQNAVSRGEASVQPDMNQEASDSDVNSSRDEVSLNGPANPQEQRRPRGRPRGNRINNYSMRSSTPQTNIPLEISQPDVNLSRDEVSSNDDVTLLQEVVPPQNIRRPRARPRGSRTSQTSDISQSDANLSVSSNDDATLRPRTSRIIISQIHTNQEVIGSDVRENELQGDPSNIHDYLHEATTSPDDSREEVAAVTTSPDDTREEVVTTIPNITDDSQEHASLENDSDESDDGGDLEAHIIENEQDRWRKFEIGVKSNRNQNVTNPSLSFVPNINVVDHIRQQRLATFLKATPKIKASKSYEELDNSLREVAKLLDKNEVEKAFSCLRQISGSHEYIAFQRLDRYKIWNKLCEKYGANEEIIDEFLIDDGKPSPLFLLLIDGLRTKLDDTLTTPHLVDSNCAKIYFRDVLNKKIKIKFVSINETETYLKKAWPYRRFKNINERLTRRTANNESGGSLDSNRFDSDSSADDHDDFSEGDDVEETSDLSYATELSDPDDDESDQDDDDENISDENPLENNQEVVNNNNTEENPTRDIANQDIANQDIVNQGIVNQDIVNRDRDIVNQGIVNQDIVNQDIVLDGDPLDPNHWEEETNNDESVLEPNIDSDDDFSDSSGSEHYIFWFMKNGVKKRISSDSTVYTIIHSYLTKKEICTLKTDEIFEKEYIIYFERVEDRTNENDRDFPENFEFNDQTRLILDVMKNLYNTYNRSVIDNYDPYIFRSSQIIQKLRPFEKKLISRVTGYYPKVIVTLLNQYGFLFDGFCRHKYFIRNLFGLRKVPRGLTPNLIDTIRNKKLLPKIKKKKNVQKESLTNWTREKFHRYADAKTTFGITFAGEMGIGAGVTRDFFTQMSHYFQIVGSNMWIDLETSPNLDDYVTNEYGLYPTLFDEKYATSEEGIRVLKDFYILGMLTAKSLADKQIMEVPLNKMFLKKLIFGEHPSIELSNYDFTKVDNQSRKDVKIKKLLGLISQINPTITKIAYHLQDIQDNFSECSESFYIPAGRSWHHNNLVTIDLPETEKQNIFYLYLNKIKEVVFETGIHEQISKFREGFNQVFPLDHLKNFYTVEEIHKVVFHNKKEDWSADVIRRAFFVNNESFRNEVDKISQILSKFNIDEQRKMLRFFTGSTRLPIGGWTKLKPELVIIEDLGAYPIGRTCFNKLSVPRNNSLQELEEKLKLVINNSEISERIDRE</sequence>
<dbReference type="GO" id="GO:0061630">
    <property type="term" value="F:ubiquitin protein ligase activity"/>
    <property type="evidence" value="ECO:0007669"/>
    <property type="project" value="InterPro"/>
</dbReference>
<name>A0A397TGD0_9GLOM</name>
<keyword evidence="2 3" id="KW-0833">Ubl conjugation pathway</keyword>
<dbReference type="InterPro" id="IPR000569">
    <property type="entry name" value="HECT_dom"/>
</dbReference>
<reference evidence="6 7" key="1">
    <citation type="submission" date="2018-06" db="EMBL/GenBank/DDBJ databases">
        <title>Comparative genomics reveals the genomic features of Rhizophagus irregularis, R. cerebriforme, R. diaphanum and Gigaspora rosea, and their symbiotic lifestyle signature.</title>
        <authorList>
            <person name="Morin E."/>
            <person name="San Clemente H."/>
            <person name="Chen E.C.H."/>
            <person name="De La Providencia I."/>
            <person name="Hainaut M."/>
            <person name="Kuo A."/>
            <person name="Kohler A."/>
            <person name="Murat C."/>
            <person name="Tang N."/>
            <person name="Roy S."/>
            <person name="Loubradou J."/>
            <person name="Henrissat B."/>
            <person name="Grigoriev I.V."/>
            <person name="Corradi N."/>
            <person name="Roux C."/>
            <person name="Martin F.M."/>
        </authorList>
    </citation>
    <scope>NUCLEOTIDE SEQUENCE [LARGE SCALE GENOMIC DNA]</scope>
    <source>
        <strain evidence="6 7">DAOM 227022</strain>
    </source>
</reference>
<feature type="region of interest" description="Disordered" evidence="4">
    <location>
        <begin position="510"/>
        <end position="597"/>
    </location>
</feature>
<feature type="compositionally biased region" description="Low complexity" evidence="4">
    <location>
        <begin position="580"/>
        <end position="594"/>
    </location>
</feature>
<comment type="caution">
    <text evidence="6">The sequence shown here is derived from an EMBL/GenBank/DDBJ whole genome shotgun (WGS) entry which is preliminary data.</text>
</comment>
<dbReference type="GO" id="GO:0000209">
    <property type="term" value="P:protein polyubiquitination"/>
    <property type="evidence" value="ECO:0007669"/>
    <property type="project" value="TreeGrafter"/>
</dbReference>
<dbReference type="InterPro" id="IPR045322">
    <property type="entry name" value="HECTD1/TRIP12-like"/>
</dbReference>
<protein>
    <recommendedName>
        <fullName evidence="5">HECT domain-containing protein</fullName>
    </recommendedName>
</protein>
<proteinExistence type="predicted"/>
<dbReference type="Pfam" id="PF00632">
    <property type="entry name" value="HECT"/>
    <property type="match status" value="1"/>
</dbReference>
<dbReference type="Gene3D" id="3.90.1750.10">
    <property type="entry name" value="Hect, E3 ligase catalytic domains"/>
    <property type="match status" value="1"/>
</dbReference>
<feature type="compositionally biased region" description="Basic residues" evidence="4">
    <location>
        <begin position="43"/>
        <end position="61"/>
    </location>
</feature>
<gene>
    <name evidence="6" type="ORF">C1645_752546</name>
</gene>
<feature type="compositionally biased region" description="Polar residues" evidence="4">
    <location>
        <begin position="512"/>
        <end position="524"/>
    </location>
</feature>
<feature type="region of interest" description="Disordered" evidence="4">
    <location>
        <begin position="275"/>
        <end position="300"/>
    </location>
</feature>
<dbReference type="OrthoDB" id="423283at2759"/>
<dbReference type="STRING" id="658196.A0A397TGD0"/>
<dbReference type="PANTHER" id="PTHR45670">
    <property type="entry name" value="E3 UBIQUITIN-PROTEIN LIGASE TRIP12"/>
    <property type="match status" value="1"/>
</dbReference>
<keyword evidence="1" id="KW-0808">Transferase</keyword>
<feature type="compositionally biased region" description="Acidic residues" evidence="4">
    <location>
        <begin position="657"/>
        <end position="668"/>
    </location>
</feature>
<dbReference type="EMBL" id="QKYT01000031">
    <property type="protein sequence ID" value="RIA97303.1"/>
    <property type="molecule type" value="Genomic_DNA"/>
</dbReference>
<feature type="compositionally biased region" description="Polar residues" evidence="4">
    <location>
        <begin position="124"/>
        <end position="135"/>
    </location>
</feature>
<dbReference type="AlphaFoldDB" id="A0A397TGD0"/>